<dbReference type="RefSeq" id="WP_218633063.1">
    <property type="nucleotide sequence ID" value="NZ_JAHVAH010000001.1"/>
</dbReference>
<sequence length="168" mass="17936">MLKSLFWIGATGVALIAGIALHHGEDIERGIEHGAAAIEANVEQWEDVGDHFEREIDLAEEAVDNGADAEQSYEEALATALVSSGLFTLDNIEEIDAADGQTVMTVENGTDVHLDDVVALAREKLQAANDSGDPLPESRGLDADEINDVIEALDELGAFDGNGRIRIQ</sequence>
<comment type="caution">
    <text evidence="1">The sequence shown here is derived from an EMBL/GenBank/DDBJ whole genome shotgun (WGS) entry which is preliminary data.</text>
</comment>
<evidence type="ECO:0000313" key="1">
    <source>
        <dbReference type="EMBL" id="MBW0145131.1"/>
    </source>
</evidence>
<proteinExistence type="predicted"/>
<dbReference type="EMBL" id="JAHVAH010000001">
    <property type="protein sequence ID" value="MBW0145131.1"/>
    <property type="molecule type" value="Genomic_DNA"/>
</dbReference>
<name>A0ABS6V6E2_9SPHN</name>
<evidence type="ECO:0000313" key="2">
    <source>
        <dbReference type="Proteomes" id="UP000698028"/>
    </source>
</evidence>
<protein>
    <submittedName>
        <fullName evidence="1">Uncharacterized protein</fullName>
    </submittedName>
</protein>
<organism evidence="1 2">
    <name type="scientific">Sphingomicrobium clamense</name>
    <dbReference type="NCBI Taxonomy" id="2851013"/>
    <lineage>
        <taxon>Bacteria</taxon>
        <taxon>Pseudomonadati</taxon>
        <taxon>Pseudomonadota</taxon>
        <taxon>Alphaproteobacteria</taxon>
        <taxon>Sphingomonadales</taxon>
        <taxon>Sphingomonadaceae</taxon>
        <taxon>Sphingomicrobium</taxon>
    </lineage>
</organism>
<gene>
    <name evidence="1" type="ORF">KTQ36_07460</name>
</gene>
<dbReference type="Proteomes" id="UP000698028">
    <property type="component" value="Unassembled WGS sequence"/>
</dbReference>
<keyword evidence="2" id="KW-1185">Reference proteome</keyword>
<accession>A0ABS6V6E2</accession>
<reference evidence="1 2" key="1">
    <citation type="submission" date="2021-07" db="EMBL/GenBank/DDBJ databases">
        <title>The draft genome sequence of Sphingomicrobium sp. B8.</title>
        <authorList>
            <person name="Mu L."/>
        </authorList>
    </citation>
    <scope>NUCLEOTIDE SEQUENCE [LARGE SCALE GENOMIC DNA]</scope>
    <source>
        <strain evidence="1 2">B8</strain>
    </source>
</reference>